<keyword evidence="1" id="KW-0540">Nuclease</keyword>
<dbReference type="SUPFAM" id="SSF50199">
    <property type="entry name" value="Staphylococcal nuclease"/>
    <property type="match status" value="1"/>
</dbReference>
<evidence type="ECO:0000256" key="2">
    <source>
        <dbReference type="ARBA" id="ARBA00022759"/>
    </source>
</evidence>
<dbReference type="Proteomes" id="UP000677054">
    <property type="component" value="Unassembled WGS sequence"/>
</dbReference>
<dbReference type="OrthoDB" id="10067485at2759"/>
<proteinExistence type="predicted"/>
<dbReference type="SMART" id="SM00318">
    <property type="entry name" value="SNc"/>
    <property type="match status" value="1"/>
</dbReference>
<evidence type="ECO:0000259" key="4">
    <source>
        <dbReference type="PROSITE" id="PS50830"/>
    </source>
</evidence>
<dbReference type="GO" id="GO:0004519">
    <property type="term" value="F:endonuclease activity"/>
    <property type="evidence" value="ECO:0007669"/>
    <property type="project" value="UniProtKB-KW"/>
</dbReference>
<gene>
    <name evidence="5" type="ORF">DSTB1V02_LOCUS12438</name>
</gene>
<organism evidence="5">
    <name type="scientific">Darwinula stevensoni</name>
    <dbReference type="NCBI Taxonomy" id="69355"/>
    <lineage>
        <taxon>Eukaryota</taxon>
        <taxon>Metazoa</taxon>
        <taxon>Ecdysozoa</taxon>
        <taxon>Arthropoda</taxon>
        <taxon>Crustacea</taxon>
        <taxon>Oligostraca</taxon>
        <taxon>Ostracoda</taxon>
        <taxon>Podocopa</taxon>
        <taxon>Podocopida</taxon>
        <taxon>Darwinulocopina</taxon>
        <taxon>Darwinuloidea</taxon>
        <taxon>Darwinulidae</taxon>
        <taxon>Darwinula</taxon>
    </lineage>
</organism>
<dbReference type="Pfam" id="PF00565">
    <property type="entry name" value="SNase"/>
    <property type="match status" value="1"/>
</dbReference>
<dbReference type="PROSITE" id="PS50830">
    <property type="entry name" value="TNASE_3"/>
    <property type="match status" value="1"/>
</dbReference>
<keyword evidence="3" id="KW-0378">Hydrolase</keyword>
<dbReference type="PANTHER" id="PTHR12302">
    <property type="entry name" value="EBNA2 BINDING PROTEIN P100"/>
    <property type="match status" value="1"/>
</dbReference>
<dbReference type="InterPro" id="IPR016071">
    <property type="entry name" value="Staphylococal_nuclease_OB-fold"/>
</dbReference>
<evidence type="ECO:0000313" key="5">
    <source>
        <dbReference type="EMBL" id="CAD7252682.1"/>
    </source>
</evidence>
<reference evidence="5" key="1">
    <citation type="submission" date="2020-11" db="EMBL/GenBank/DDBJ databases">
        <authorList>
            <person name="Tran Van P."/>
        </authorList>
    </citation>
    <scope>NUCLEOTIDE SEQUENCE</scope>
</reference>
<evidence type="ECO:0000313" key="6">
    <source>
        <dbReference type="Proteomes" id="UP000677054"/>
    </source>
</evidence>
<keyword evidence="2" id="KW-0255">Endonuclease</keyword>
<accession>A0A7R9FRV9</accession>
<protein>
    <recommendedName>
        <fullName evidence="4">TNase-like domain-containing protein</fullName>
    </recommendedName>
</protein>
<dbReference type="AlphaFoldDB" id="A0A7R9FRV9"/>
<feature type="domain" description="TNase-like" evidence="4">
    <location>
        <begin position="3"/>
        <end position="123"/>
    </location>
</feature>
<keyword evidence="6" id="KW-1185">Reference proteome</keyword>
<dbReference type="Gene3D" id="2.40.50.90">
    <property type="match status" value="1"/>
</dbReference>
<evidence type="ECO:0000256" key="3">
    <source>
        <dbReference type="ARBA" id="ARBA00022801"/>
    </source>
</evidence>
<dbReference type="EMBL" id="CAJPEV010004718">
    <property type="protein sequence ID" value="CAG0902205.1"/>
    <property type="molecule type" value="Genomic_DNA"/>
</dbReference>
<dbReference type="GO" id="GO:0016787">
    <property type="term" value="F:hydrolase activity"/>
    <property type="evidence" value="ECO:0007669"/>
    <property type="project" value="UniProtKB-KW"/>
</dbReference>
<dbReference type="InterPro" id="IPR035437">
    <property type="entry name" value="SNase_OB-fold_sf"/>
</dbReference>
<sequence>MVLAYPAKVIGIMDGDIIKVLTNKHEQVKIRIAAIDAPEKAQPFGNRSKQAMSDLCFGVTAEISPVTLDRYGRTVADVTCQGKDTGKEMVRMGMAWVYDKYAKGHADLYPLQDAAKRVKLGRS</sequence>
<dbReference type="EMBL" id="LR904235">
    <property type="protein sequence ID" value="CAD7252682.1"/>
    <property type="molecule type" value="Genomic_DNA"/>
</dbReference>
<evidence type="ECO:0000256" key="1">
    <source>
        <dbReference type="ARBA" id="ARBA00022722"/>
    </source>
</evidence>
<dbReference type="PANTHER" id="PTHR12302:SF3">
    <property type="entry name" value="SERINE_THREONINE-PROTEIN KINASE 31"/>
    <property type="match status" value="1"/>
</dbReference>
<name>A0A7R9FRV9_9CRUS</name>